<accession>A0A411YBE7</accession>
<dbReference type="Pfam" id="PF26382">
    <property type="entry name" value="BREX_PglY_6th"/>
    <property type="match status" value="1"/>
</dbReference>
<evidence type="ECO:0000256" key="2">
    <source>
        <dbReference type="SAM" id="MobiDB-lite"/>
    </source>
</evidence>
<gene>
    <name evidence="5" type="ORF">ER308_02310</name>
</gene>
<feature type="compositionally biased region" description="Polar residues" evidence="2">
    <location>
        <begin position="1174"/>
        <end position="1184"/>
    </location>
</feature>
<dbReference type="EMBL" id="CP036402">
    <property type="protein sequence ID" value="QBI18516.1"/>
    <property type="molecule type" value="Genomic_DNA"/>
</dbReference>
<evidence type="ECO:0000313" key="6">
    <source>
        <dbReference type="Proteomes" id="UP000291469"/>
    </source>
</evidence>
<protein>
    <submittedName>
        <fullName evidence="5">Phage resistance protein</fullName>
    </submittedName>
</protein>
<organism evidence="5 6">
    <name type="scientific">Egibacter rhizosphaerae</name>
    <dbReference type="NCBI Taxonomy" id="1670831"/>
    <lineage>
        <taxon>Bacteria</taxon>
        <taxon>Bacillati</taxon>
        <taxon>Actinomycetota</taxon>
        <taxon>Nitriliruptoria</taxon>
        <taxon>Egibacterales</taxon>
        <taxon>Egibacteraceae</taxon>
        <taxon>Egibacter</taxon>
    </lineage>
</organism>
<evidence type="ECO:0000256" key="1">
    <source>
        <dbReference type="SAM" id="Coils"/>
    </source>
</evidence>
<sequence length="1260" mass="138078">MSQPLLRELIDLPERVSKSDYVIGLADGVADPERTLREYVVTDQLAECFDDALGLVASAVEGHASKGAYLHGSFGSGKSHFMAVLHLILQGEPAARGKPELAEPIARHAPKLDGRRFMLVPYHMVGAESMEQAILGGYVDHVRAHHPGAKLPAVYVSDGLLADAKRLRGQMGDDAFFGLLGEGGGDEGFGDLAGGWDPASFDAAMAAPPDSEQRQALVSDVIDQLFSGTIENRQATASGFVPFEQGLSAISRHAAGLGYDGLILFLDELILWFASRMADESFVNSEGPKVAKLVEAQRADRPAPIVSFIARQRDLRDFVGQGVPGAERINFGQILEWWEGRFDVIELADRNLATIIEKRLLRPKSEAAARQLDEAFEATAAASGRAFDTLLTSDGDKEMFRRLYPFNPALVETLVAVSGYLQRERTALRLIGELLADKRDHLTVGDLVPLGDLYDVIADAEEPFSDELKRHFNRARDLYAHKLKPKIAAEHDGVDEEQLERLPDDHPARTDDRLAKTLLLAALVPEVEPLRGLTVRRLADLNHGTIKSPIAGAERATVLNKVKGWAAEIGELRVDGDEQDPHVGLRLTGVDTEAILDQVAEVDNLGQRRAKVRELLSESLGVEEGGGLTASTVTLVWRGSKRTIDVRFANIRDHADIPTSELVADDRPRMVIDYPFDEPGHGPADDRARLQQLGEQLDPTPTACWIPLFLTEQAMEQLGRLVVMEHVLTGDRFEGATRHLAPQDRVQARELIDNQARTLRQRLVDVLRQAYGIDTPDESMVRTDLRPHEQFPSLDPSLAIRPPTAATLSAAFTEVLDQLLASQFPAHPNFGEEVRIGDLRTALEHITRAVQNEDGRVDVPKSDRRAVNKVLAPLKLADVGEAHLMLRRDWRDHFYAKQREHPGEAVTVERLRQWIDEPQPMGLEERVTNLVISAYALMANKAMSLRGAPVGPIVERLDPSVELRDVELPDEDVYAEAARRVGGLFGVVASPVRSAASVAELAGPVREHAKRDREPARELVRVLEAHRDRLALGDEADRLRTAQAAAALLDTVATADDRDVVEAIAAVEVPTSLEAMARSTSTAADVRRALQETNWALLEQTRRLDGEWASHAAGIIERVQRAATAEEVADSLTDTLRTAEHEATDLLSRALQRREPDDKSGGGPEGPIPGTDTPPESTGRQQGSEGPGTYQAGDTIAPPEPDEPQTTSGAAPEVGIEGAFVEPSGQVRVHRAEVQRLVEALREHADELESLTVEWEKRSR</sequence>
<dbReference type="OrthoDB" id="3201900at2"/>
<dbReference type="Proteomes" id="UP000291469">
    <property type="component" value="Chromosome"/>
</dbReference>
<dbReference type="AlphaFoldDB" id="A0A411YBE7"/>
<dbReference type="Pfam" id="PF26381">
    <property type="entry name" value="BREX_PglY_5th"/>
    <property type="match status" value="1"/>
</dbReference>
<evidence type="ECO:0000259" key="4">
    <source>
        <dbReference type="Pfam" id="PF26382"/>
    </source>
</evidence>
<feature type="region of interest" description="Disordered" evidence="2">
    <location>
        <begin position="1148"/>
        <end position="1222"/>
    </location>
</feature>
<evidence type="ECO:0000259" key="3">
    <source>
        <dbReference type="Pfam" id="PF26381"/>
    </source>
</evidence>
<dbReference type="RefSeq" id="WP_131153514.1">
    <property type="nucleotide sequence ID" value="NZ_CP036402.1"/>
</dbReference>
<proteinExistence type="predicted"/>
<name>A0A411YBE7_9ACTN</name>
<feature type="domain" description="ATPase PglY C-terminal" evidence="4">
    <location>
        <begin position="979"/>
        <end position="1150"/>
    </location>
</feature>
<reference evidence="5 6" key="1">
    <citation type="submission" date="2019-01" db="EMBL/GenBank/DDBJ databases">
        <title>Egibacter rhizosphaerae EGI 80759T.</title>
        <authorList>
            <person name="Chen D.-D."/>
            <person name="Tian Y."/>
            <person name="Jiao J.-Y."/>
            <person name="Zhang X.-T."/>
            <person name="Zhang Y.-G."/>
            <person name="Zhang Y."/>
            <person name="Xiao M."/>
            <person name="Shu W.-S."/>
            <person name="Li W.-J."/>
        </authorList>
    </citation>
    <scope>NUCLEOTIDE SEQUENCE [LARGE SCALE GENOMIC DNA]</scope>
    <source>
        <strain evidence="5 6">EGI 80759</strain>
    </source>
</reference>
<evidence type="ECO:0000313" key="5">
    <source>
        <dbReference type="EMBL" id="QBI18516.1"/>
    </source>
</evidence>
<feature type="coiled-coil region" evidence="1">
    <location>
        <begin position="1227"/>
        <end position="1258"/>
    </location>
</feature>
<dbReference type="InterPro" id="IPR058748">
    <property type="entry name" value="PglY_5th"/>
</dbReference>
<dbReference type="InterPro" id="IPR058747">
    <property type="entry name" value="PglY_C"/>
</dbReference>
<dbReference type="KEGG" id="erz:ER308_02310"/>
<keyword evidence="1" id="KW-0175">Coiled coil</keyword>
<keyword evidence="6" id="KW-1185">Reference proteome</keyword>
<feature type="domain" description="ATPase PglY 5th" evidence="3">
    <location>
        <begin position="838"/>
        <end position="936"/>
    </location>
</feature>